<keyword evidence="5" id="KW-0677">Repeat</keyword>
<dbReference type="InterPro" id="IPR039857">
    <property type="entry name" value="Ift122/121"/>
</dbReference>
<dbReference type="InterPro" id="IPR036322">
    <property type="entry name" value="WD40_repeat_dom_sf"/>
</dbReference>
<dbReference type="AlphaFoldDB" id="A0A0N5ABJ2"/>
<dbReference type="InterPro" id="IPR001680">
    <property type="entry name" value="WD40_rpt"/>
</dbReference>
<keyword evidence="4 8" id="KW-0853">WD repeat</keyword>
<dbReference type="PANTHER" id="PTHR12764:SF5">
    <property type="entry name" value="LD29485P"/>
    <property type="match status" value="1"/>
</dbReference>
<sequence length="150" mass="16576">MRTNGYIVVCGNSGLLKIIKLDDDVAETNVTYEFIKPQPFSTPPKLAVNQNLEGHGGNVEKAVWNETYQKLTSSDSNGLIIVWLIQNGNWFEEMINNRNKSRVVDMAWNSFGTKIAIAYKDGIVVTGAVNGNGLWTKKIEPDICAICVSP</sequence>
<evidence type="ECO:0000256" key="6">
    <source>
        <dbReference type="ARBA" id="ARBA00023069"/>
    </source>
</evidence>
<dbReference type="Gene3D" id="2.130.10.10">
    <property type="entry name" value="YVTN repeat-like/Quinoprotein amine dehydrogenase"/>
    <property type="match status" value="1"/>
</dbReference>
<dbReference type="Pfam" id="PF24797">
    <property type="entry name" value="Beta-prop_WDR35_TULP_N"/>
    <property type="match status" value="1"/>
</dbReference>
<evidence type="ECO:0000256" key="5">
    <source>
        <dbReference type="ARBA" id="ARBA00022737"/>
    </source>
</evidence>
<keyword evidence="10" id="KW-1185">Reference proteome</keyword>
<evidence type="ECO:0000256" key="1">
    <source>
        <dbReference type="ARBA" id="ARBA00004138"/>
    </source>
</evidence>
<evidence type="ECO:0000256" key="8">
    <source>
        <dbReference type="PROSITE-ProRule" id="PRU00221"/>
    </source>
</evidence>
<comment type="subcellular location">
    <subcellularLocation>
        <location evidence="1">Cell projection</location>
        <location evidence="1">Cilium</location>
    </subcellularLocation>
    <subcellularLocation>
        <location evidence="2">Cytoplasm</location>
    </subcellularLocation>
</comment>
<dbReference type="GO" id="GO:1905515">
    <property type="term" value="P:non-motile cilium assembly"/>
    <property type="evidence" value="ECO:0007669"/>
    <property type="project" value="TreeGrafter"/>
</dbReference>
<evidence type="ECO:0000256" key="2">
    <source>
        <dbReference type="ARBA" id="ARBA00004496"/>
    </source>
</evidence>
<dbReference type="STRING" id="451379.A0A0N5ABJ2"/>
<dbReference type="InterPro" id="IPR056159">
    <property type="entry name" value="Beta-prop_IFT121_TULP_N"/>
</dbReference>
<evidence type="ECO:0000313" key="10">
    <source>
        <dbReference type="Proteomes" id="UP000046393"/>
    </source>
</evidence>
<dbReference type="GO" id="GO:0061512">
    <property type="term" value="P:protein localization to cilium"/>
    <property type="evidence" value="ECO:0007669"/>
    <property type="project" value="TreeGrafter"/>
</dbReference>
<reference evidence="11" key="1">
    <citation type="submission" date="2017-02" db="UniProtKB">
        <authorList>
            <consortium name="WormBaseParasite"/>
        </authorList>
    </citation>
    <scope>IDENTIFICATION</scope>
</reference>
<dbReference type="GO" id="GO:0030991">
    <property type="term" value="C:intraciliary transport particle A"/>
    <property type="evidence" value="ECO:0007669"/>
    <property type="project" value="TreeGrafter"/>
</dbReference>
<protein>
    <submittedName>
        <fullName evidence="11">WD_REPEATS_REGION domain-containing protein</fullName>
    </submittedName>
</protein>
<dbReference type="PANTHER" id="PTHR12764">
    <property type="entry name" value="WD REPEAT DOMAIN-RELATED"/>
    <property type="match status" value="1"/>
</dbReference>
<keyword evidence="3" id="KW-0963">Cytoplasm</keyword>
<evidence type="ECO:0000313" key="11">
    <source>
        <dbReference type="WBParaSite" id="SMUV_0000151801-mRNA-1"/>
    </source>
</evidence>
<dbReference type="WBParaSite" id="SMUV_0000151801-mRNA-1">
    <property type="protein sequence ID" value="SMUV_0000151801-mRNA-1"/>
    <property type="gene ID" value="SMUV_0000151801"/>
</dbReference>
<dbReference type="Proteomes" id="UP000046393">
    <property type="component" value="Unplaced"/>
</dbReference>
<dbReference type="GO" id="GO:0005737">
    <property type="term" value="C:cytoplasm"/>
    <property type="evidence" value="ECO:0007669"/>
    <property type="project" value="UniProtKB-SubCell"/>
</dbReference>
<dbReference type="InterPro" id="IPR015943">
    <property type="entry name" value="WD40/YVTN_repeat-like_dom_sf"/>
</dbReference>
<accession>A0A0N5ABJ2</accession>
<feature type="repeat" description="WD" evidence="8">
    <location>
        <begin position="52"/>
        <end position="93"/>
    </location>
</feature>
<name>A0A0N5ABJ2_9BILA</name>
<keyword evidence="6" id="KW-0969">Cilium</keyword>
<organism evidence="10 11">
    <name type="scientific">Syphacia muris</name>
    <dbReference type="NCBI Taxonomy" id="451379"/>
    <lineage>
        <taxon>Eukaryota</taxon>
        <taxon>Metazoa</taxon>
        <taxon>Ecdysozoa</taxon>
        <taxon>Nematoda</taxon>
        <taxon>Chromadorea</taxon>
        <taxon>Rhabditida</taxon>
        <taxon>Spirurina</taxon>
        <taxon>Oxyuridomorpha</taxon>
        <taxon>Oxyuroidea</taxon>
        <taxon>Oxyuridae</taxon>
        <taxon>Syphacia</taxon>
    </lineage>
</organism>
<keyword evidence="7" id="KW-0966">Cell projection</keyword>
<dbReference type="PROSITE" id="PS50082">
    <property type="entry name" value="WD_REPEATS_2"/>
    <property type="match status" value="1"/>
</dbReference>
<dbReference type="GO" id="GO:0097730">
    <property type="term" value="C:non-motile cilium"/>
    <property type="evidence" value="ECO:0007669"/>
    <property type="project" value="TreeGrafter"/>
</dbReference>
<evidence type="ECO:0000259" key="9">
    <source>
        <dbReference type="Pfam" id="PF24797"/>
    </source>
</evidence>
<dbReference type="GO" id="GO:0035721">
    <property type="term" value="P:intraciliary retrograde transport"/>
    <property type="evidence" value="ECO:0007669"/>
    <property type="project" value="TreeGrafter"/>
</dbReference>
<feature type="domain" description="IFT121/TULP4 N-terminal" evidence="9">
    <location>
        <begin position="3"/>
        <end position="150"/>
    </location>
</feature>
<evidence type="ECO:0000256" key="4">
    <source>
        <dbReference type="ARBA" id="ARBA00022574"/>
    </source>
</evidence>
<dbReference type="SUPFAM" id="SSF50978">
    <property type="entry name" value="WD40 repeat-like"/>
    <property type="match status" value="1"/>
</dbReference>
<proteinExistence type="predicted"/>
<evidence type="ECO:0000256" key="7">
    <source>
        <dbReference type="ARBA" id="ARBA00023273"/>
    </source>
</evidence>
<evidence type="ECO:0000256" key="3">
    <source>
        <dbReference type="ARBA" id="ARBA00022490"/>
    </source>
</evidence>